<dbReference type="PANTHER" id="PTHR37829:SF3">
    <property type="entry name" value="PROTEIN JAYE-RELATED"/>
    <property type="match status" value="1"/>
</dbReference>
<accession>A0AA42HQI8</accession>
<feature type="domain" description="Baseplate protein J-like barrel" evidence="2">
    <location>
        <begin position="88"/>
        <end position="159"/>
    </location>
</feature>
<evidence type="ECO:0000259" key="3">
    <source>
        <dbReference type="Pfam" id="PF26078"/>
    </source>
</evidence>
<evidence type="ECO:0000259" key="4">
    <source>
        <dbReference type="Pfam" id="PF26079"/>
    </source>
</evidence>
<evidence type="ECO:0000259" key="2">
    <source>
        <dbReference type="Pfam" id="PF04865"/>
    </source>
</evidence>
<comment type="caution">
    <text evidence="5">The sequence shown here is derived from an EMBL/GenBank/DDBJ whole genome shotgun (WGS) entry which is preliminary data.</text>
</comment>
<dbReference type="Pfam" id="PF26078">
    <property type="entry name" value="Baseplate_J_M"/>
    <property type="match status" value="1"/>
</dbReference>
<dbReference type="EMBL" id="JAODZU010000006">
    <property type="protein sequence ID" value="MDH0362784.1"/>
    <property type="molecule type" value="Genomic_DNA"/>
</dbReference>
<dbReference type="AlphaFoldDB" id="A0AA42HQI8"/>
<dbReference type="InterPro" id="IPR052399">
    <property type="entry name" value="Phage_Baseplate_Assmbl_Protein"/>
</dbReference>
<evidence type="ECO:0000313" key="5">
    <source>
        <dbReference type="EMBL" id="MDH0362784.1"/>
    </source>
</evidence>
<comment type="similarity">
    <text evidence="1">Belongs to the Mu gp47/PBSX XkdT family.</text>
</comment>
<dbReference type="InterPro" id="IPR058530">
    <property type="entry name" value="Baseplate_J-like_C"/>
</dbReference>
<reference evidence="5" key="1">
    <citation type="submission" date="2022-09" db="EMBL/GenBank/DDBJ databases">
        <title>Intensive care unit water sources are persistently colonized with multi-drug resistant bacteria and are the site of extensive horizontal gene transfer of antibiotic resistance genes.</title>
        <authorList>
            <person name="Diorio-Toth L."/>
        </authorList>
    </citation>
    <scope>NUCLEOTIDE SEQUENCE</scope>
    <source>
        <strain evidence="5">GD04130</strain>
    </source>
</reference>
<evidence type="ECO:0000313" key="6">
    <source>
        <dbReference type="Proteomes" id="UP001158297"/>
    </source>
</evidence>
<organism evidence="5 6">
    <name type="scientific">Comamonas aquatica</name>
    <dbReference type="NCBI Taxonomy" id="225991"/>
    <lineage>
        <taxon>Bacteria</taxon>
        <taxon>Pseudomonadati</taxon>
        <taxon>Pseudomonadota</taxon>
        <taxon>Betaproteobacteria</taxon>
        <taxon>Burkholderiales</taxon>
        <taxon>Comamonadaceae</taxon>
        <taxon>Comamonas</taxon>
    </lineage>
</organism>
<feature type="domain" description="Baseplate J-like C-terminal" evidence="4">
    <location>
        <begin position="271"/>
        <end position="342"/>
    </location>
</feature>
<dbReference type="Pfam" id="PF26079">
    <property type="entry name" value="Baseplate_J_C"/>
    <property type="match status" value="1"/>
</dbReference>
<feature type="domain" description="Baseplate J-like central" evidence="3">
    <location>
        <begin position="186"/>
        <end position="259"/>
    </location>
</feature>
<sequence length="343" mass="36305">MSFHTPSLPELITRTGADIEGADGLRRSDAAVLARVHAAGLYGLYQYLDWLSRQIFPDTAEEEHLLRRGNERGVLRKEAQPAMGMLLLGGTDGAPVNAGTRWVKDGVLYEATEGVNISGTTPVPVQAVDAGAAGNLQGGEQVTAVQPILGVNSVATVAPAGITGGTDLEDIEDYRERVLDRYRQLPHGGNADDYVTWAKEQPGVTRAWCKRSWVGPGTVGVFVVNDAADPITPAAPALAAVKAGIEAQRPVTAELYVLAPALKPVDYVIGLTPDTPRVRAAVESSLRALHARNAELGGTVLRTHMAEAISSAAGEMDHELAQPAANVVPQPHELPVFGSITWL</sequence>
<name>A0AA42HQI8_9BURK</name>
<dbReference type="Proteomes" id="UP001158297">
    <property type="component" value="Unassembled WGS sequence"/>
</dbReference>
<dbReference type="PANTHER" id="PTHR37829">
    <property type="entry name" value="PHAGE-LIKE ELEMENT PBSX PROTEIN XKDT"/>
    <property type="match status" value="1"/>
</dbReference>
<gene>
    <name evidence="5" type="ORF">N7330_06905</name>
</gene>
<dbReference type="InterPro" id="IPR058531">
    <property type="entry name" value="Baseplate_J_M"/>
</dbReference>
<evidence type="ECO:0000256" key="1">
    <source>
        <dbReference type="ARBA" id="ARBA00038087"/>
    </source>
</evidence>
<dbReference type="InterPro" id="IPR006949">
    <property type="entry name" value="Barrel_Baseplate_J-like"/>
</dbReference>
<dbReference type="RefSeq" id="WP_279859891.1">
    <property type="nucleotide sequence ID" value="NZ_JAODZU010000006.1"/>
</dbReference>
<dbReference type="Pfam" id="PF04865">
    <property type="entry name" value="Baseplate_J"/>
    <property type="match status" value="1"/>
</dbReference>
<proteinExistence type="inferred from homology"/>
<protein>
    <submittedName>
        <fullName evidence="5">Baseplate J/gp47 family protein</fullName>
    </submittedName>
</protein>